<dbReference type="GO" id="GO:0003700">
    <property type="term" value="F:DNA-binding transcription factor activity"/>
    <property type="evidence" value="ECO:0007669"/>
    <property type="project" value="InterPro"/>
</dbReference>
<keyword evidence="7" id="KW-0808">Transferase</keyword>
<dbReference type="PROSITE" id="PS50949">
    <property type="entry name" value="HTH_GNTR"/>
    <property type="match status" value="1"/>
</dbReference>
<keyword evidence="2" id="KW-0663">Pyridoxal phosphate</keyword>
<reference evidence="7" key="1">
    <citation type="submission" date="2021-03" db="EMBL/GenBank/DDBJ databases">
        <authorList>
            <person name="Wang G."/>
        </authorList>
    </citation>
    <scope>NUCLEOTIDE SEQUENCE</scope>
    <source>
        <strain evidence="7">KCTC 12899</strain>
    </source>
</reference>
<dbReference type="Pfam" id="PF00392">
    <property type="entry name" value="GntR"/>
    <property type="match status" value="1"/>
</dbReference>
<dbReference type="Gene3D" id="1.10.10.10">
    <property type="entry name" value="Winged helix-like DNA-binding domain superfamily/Winged helix DNA-binding domain"/>
    <property type="match status" value="1"/>
</dbReference>
<organism evidence="7 8">
    <name type="scientific">Acanthopleuribacter pedis</name>
    <dbReference type="NCBI Taxonomy" id="442870"/>
    <lineage>
        <taxon>Bacteria</taxon>
        <taxon>Pseudomonadati</taxon>
        <taxon>Acidobacteriota</taxon>
        <taxon>Holophagae</taxon>
        <taxon>Acanthopleuribacterales</taxon>
        <taxon>Acanthopleuribacteraceae</taxon>
        <taxon>Acanthopleuribacter</taxon>
    </lineage>
</organism>
<keyword evidence="7" id="KW-0032">Aminotransferase</keyword>
<dbReference type="InterPro" id="IPR036390">
    <property type="entry name" value="WH_DNA-bd_sf"/>
</dbReference>
<dbReference type="InterPro" id="IPR004839">
    <property type="entry name" value="Aminotransferase_I/II_large"/>
</dbReference>
<protein>
    <submittedName>
        <fullName evidence="7">PLP-dependent aminotransferase family protein</fullName>
    </submittedName>
</protein>
<dbReference type="InterPro" id="IPR051446">
    <property type="entry name" value="HTH_trans_reg/aminotransferase"/>
</dbReference>
<dbReference type="CDD" id="cd00609">
    <property type="entry name" value="AAT_like"/>
    <property type="match status" value="1"/>
</dbReference>
<dbReference type="PANTHER" id="PTHR46577">
    <property type="entry name" value="HTH-TYPE TRANSCRIPTIONAL REGULATORY PROTEIN GABR"/>
    <property type="match status" value="1"/>
</dbReference>
<dbReference type="InterPro" id="IPR036388">
    <property type="entry name" value="WH-like_DNA-bd_sf"/>
</dbReference>
<gene>
    <name evidence="7" type="ORF">J3U88_06275</name>
</gene>
<dbReference type="InterPro" id="IPR000524">
    <property type="entry name" value="Tscrpt_reg_HTH_GntR"/>
</dbReference>
<evidence type="ECO:0000256" key="3">
    <source>
        <dbReference type="ARBA" id="ARBA00023015"/>
    </source>
</evidence>
<dbReference type="GO" id="GO:0008483">
    <property type="term" value="F:transaminase activity"/>
    <property type="evidence" value="ECO:0007669"/>
    <property type="project" value="UniProtKB-KW"/>
</dbReference>
<evidence type="ECO:0000256" key="2">
    <source>
        <dbReference type="ARBA" id="ARBA00022898"/>
    </source>
</evidence>
<dbReference type="GO" id="GO:0003677">
    <property type="term" value="F:DNA binding"/>
    <property type="evidence" value="ECO:0007669"/>
    <property type="project" value="UniProtKB-KW"/>
</dbReference>
<evidence type="ECO:0000259" key="6">
    <source>
        <dbReference type="PROSITE" id="PS50949"/>
    </source>
</evidence>
<proteinExistence type="inferred from homology"/>
<dbReference type="RefSeq" id="WP_207857640.1">
    <property type="nucleotide sequence ID" value="NZ_JAFREP010000004.1"/>
</dbReference>
<comment type="similarity">
    <text evidence="1">In the C-terminal section; belongs to the class-I pyridoxal-phosphate-dependent aminotransferase family.</text>
</comment>
<dbReference type="EMBL" id="JAFREP010000004">
    <property type="protein sequence ID" value="MBO1318063.1"/>
    <property type="molecule type" value="Genomic_DNA"/>
</dbReference>
<evidence type="ECO:0000256" key="1">
    <source>
        <dbReference type="ARBA" id="ARBA00005384"/>
    </source>
</evidence>
<keyword evidence="5" id="KW-0804">Transcription</keyword>
<comment type="caution">
    <text evidence="7">The sequence shown here is derived from an EMBL/GenBank/DDBJ whole genome shotgun (WGS) entry which is preliminary data.</text>
</comment>
<keyword evidence="3" id="KW-0805">Transcription regulation</keyword>
<evidence type="ECO:0000256" key="5">
    <source>
        <dbReference type="ARBA" id="ARBA00023163"/>
    </source>
</evidence>
<dbReference type="Gene3D" id="3.40.640.10">
    <property type="entry name" value="Type I PLP-dependent aspartate aminotransferase-like (Major domain)"/>
    <property type="match status" value="1"/>
</dbReference>
<accession>A0A8J7U1D8</accession>
<dbReference type="AlphaFoldDB" id="A0A8J7U1D8"/>
<feature type="domain" description="HTH gntR-type" evidence="6">
    <location>
        <begin position="22"/>
        <end position="90"/>
    </location>
</feature>
<name>A0A8J7U1D8_9BACT</name>
<dbReference type="GO" id="GO:0030170">
    <property type="term" value="F:pyridoxal phosphate binding"/>
    <property type="evidence" value="ECO:0007669"/>
    <property type="project" value="InterPro"/>
</dbReference>
<evidence type="ECO:0000313" key="7">
    <source>
        <dbReference type="EMBL" id="MBO1318063.1"/>
    </source>
</evidence>
<dbReference type="CDD" id="cd07377">
    <property type="entry name" value="WHTH_GntR"/>
    <property type="match status" value="1"/>
</dbReference>
<sequence>MKNKRLPIAELHDFDLDSGLDKPLYLQLADAIRTRILSGRFPAHCHLPPTRTMAGMLALGRNTVNNAYEVLRSEGLLEARQGSGFYVSANLDPILVPSGKRATSTEPTPMKASPKVLDIDQRPTPREIKPFTPGIPDLDAFPLDLWARLSAKQWRQASRAMLTYASPTGYQPLREAIAAYLKACRGVVCDPDQVLVVSGSQQGLDLTCRLLLAPYDAVWVENPCYQGFLGTLRQCQAHVIPVELDGEGLDVRAGQRIHGNPKLVFVTPAHQYPTGTEMTMPRRLELLNFAQKSGSWILEDDYDSEFRYDGPPLAAIQGLAPESRVIYTGTFSKVLFPALRIGYLVVPKRLVGALSELRYLVDNSSPTINQAVLADFIDQGHFASHLRRMRQRYRARRDQVCEWLRHNQAHHFETGPHSGGMHVTLFAKVPFDDTAFAETAVHCNLEIRPLSPYYRGKRKSSGLVLGFAGFDETRIKQALGRLDQCLNHYFATPQASYMVR</sequence>
<dbReference type="InterPro" id="IPR015421">
    <property type="entry name" value="PyrdxlP-dep_Trfase_major"/>
</dbReference>
<evidence type="ECO:0000313" key="8">
    <source>
        <dbReference type="Proteomes" id="UP000664417"/>
    </source>
</evidence>
<dbReference type="SMART" id="SM00345">
    <property type="entry name" value="HTH_GNTR"/>
    <property type="match status" value="1"/>
</dbReference>
<dbReference type="InterPro" id="IPR015424">
    <property type="entry name" value="PyrdxlP-dep_Trfase"/>
</dbReference>
<dbReference type="Pfam" id="PF00155">
    <property type="entry name" value="Aminotran_1_2"/>
    <property type="match status" value="1"/>
</dbReference>
<dbReference type="PANTHER" id="PTHR46577:SF1">
    <property type="entry name" value="HTH-TYPE TRANSCRIPTIONAL REGULATORY PROTEIN GABR"/>
    <property type="match status" value="1"/>
</dbReference>
<dbReference type="Proteomes" id="UP000664417">
    <property type="component" value="Unassembled WGS sequence"/>
</dbReference>
<keyword evidence="4" id="KW-0238">DNA-binding</keyword>
<keyword evidence="8" id="KW-1185">Reference proteome</keyword>
<evidence type="ECO:0000256" key="4">
    <source>
        <dbReference type="ARBA" id="ARBA00023125"/>
    </source>
</evidence>
<dbReference type="SUPFAM" id="SSF46785">
    <property type="entry name" value="Winged helix' DNA-binding domain"/>
    <property type="match status" value="1"/>
</dbReference>
<dbReference type="SUPFAM" id="SSF53383">
    <property type="entry name" value="PLP-dependent transferases"/>
    <property type="match status" value="1"/>
</dbReference>